<feature type="transmembrane region" description="Helical" evidence="1">
    <location>
        <begin position="6"/>
        <end position="25"/>
    </location>
</feature>
<keyword evidence="1" id="KW-1133">Transmembrane helix</keyword>
<dbReference type="EMBL" id="PDCK01000043">
    <property type="protein sequence ID" value="PRQ33326.1"/>
    <property type="molecule type" value="Genomic_DNA"/>
</dbReference>
<feature type="transmembrane region" description="Helical" evidence="1">
    <location>
        <begin position="32"/>
        <end position="50"/>
    </location>
</feature>
<evidence type="ECO:0000313" key="3">
    <source>
        <dbReference type="Proteomes" id="UP000238479"/>
    </source>
</evidence>
<gene>
    <name evidence="2" type="ORF">RchiOBHm_Chr5g0056361</name>
</gene>
<dbReference type="AlphaFoldDB" id="A0A2P6QGM3"/>
<reference evidence="2 3" key="1">
    <citation type="journal article" date="2018" name="Nat. Genet.">
        <title>The Rosa genome provides new insights in the design of modern roses.</title>
        <authorList>
            <person name="Bendahmane M."/>
        </authorList>
    </citation>
    <scope>NUCLEOTIDE SEQUENCE [LARGE SCALE GENOMIC DNA]</scope>
    <source>
        <strain evidence="3">cv. Old Blush</strain>
    </source>
</reference>
<organism evidence="2 3">
    <name type="scientific">Rosa chinensis</name>
    <name type="common">China rose</name>
    <dbReference type="NCBI Taxonomy" id="74649"/>
    <lineage>
        <taxon>Eukaryota</taxon>
        <taxon>Viridiplantae</taxon>
        <taxon>Streptophyta</taxon>
        <taxon>Embryophyta</taxon>
        <taxon>Tracheophyta</taxon>
        <taxon>Spermatophyta</taxon>
        <taxon>Magnoliopsida</taxon>
        <taxon>eudicotyledons</taxon>
        <taxon>Gunneridae</taxon>
        <taxon>Pentapetalae</taxon>
        <taxon>rosids</taxon>
        <taxon>fabids</taxon>
        <taxon>Rosales</taxon>
        <taxon>Rosaceae</taxon>
        <taxon>Rosoideae</taxon>
        <taxon>Rosoideae incertae sedis</taxon>
        <taxon>Rosa</taxon>
    </lineage>
</organism>
<comment type="caution">
    <text evidence="2">The sequence shown here is derived from an EMBL/GenBank/DDBJ whole genome shotgun (WGS) entry which is preliminary data.</text>
</comment>
<keyword evidence="3" id="KW-1185">Reference proteome</keyword>
<accession>A0A2P6QGM3</accession>
<feature type="transmembrane region" description="Helical" evidence="1">
    <location>
        <begin position="56"/>
        <end position="80"/>
    </location>
</feature>
<keyword evidence="1" id="KW-0812">Transmembrane</keyword>
<keyword evidence="1" id="KW-0472">Membrane</keyword>
<evidence type="ECO:0000256" key="1">
    <source>
        <dbReference type="SAM" id="Phobius"/>
    </source>
</evidence>
<dbReference type="Gramene" id="PRQ33326">
    <property type="protein sequence ID" value="PRQ33326"/>
    <property type="gene ID" value="RchiOBHm_Chr5g0056361"/>
</dbReference>
<protein>
    <submittedName>
        <fullName evidence="2">Uncharacterized protein</fullName>
    </submittedName>
</protein>
<sequence>MALFLNVILWFISVLSTSLGCTLFFRGTENHVCLNTLCLIVIFNLLNSWLTQCLDFGSGIGIFVGFVFIDGEIPLFLSVFTI</sequence>
<proteinExistence type="predicted"/>
<evidence type="ECO:0000313" key="2">
    <source>
        <dbReference type="EMBL" id="PRQ33326.1"/>
    </source>
</evidence>
<dbReference type="Proteomes" id="UP000238479">
    <property type="component" value="Chromosome 5"/>
</dbReference>
<name>A0A2P6QGM3_ROSCH</name>